<dbReference type="Proteomes" id="UP000467428">
    <property type="component" value="Chromosome"/>
</dbReference>
<dbReference type="KEGG" id="marz:MARA_61670"/>
<evidence type="ECO:0000313" key="2">
    <source>
        <dbReference type="EMBL" id="BBY52699.1"/>
    </source>
</evidence>
<sequence>MQQFHGAGRNQSDGPPATGEMVGALVEWAVSRGWTAQTSPDGGCHFYDPQGKYVAYWPSKTATGLGHRW</sequence>
<organism evidence="2 3">
    <name type="scientific">Mycolicibacterium arabiense</name>
    <dbReference type="NCBI Taxonomy" id="1286181"/>
    <lineage>
        <taxon>Bacteria</taxon>
        <taxon>Bacillati</taxon>
        <taxon>Actinomycetota</taxon>
        <taxon>Actinomycetes</taxon>
        <taxon>Mycobacteriales</taxon>
        <taxon>Mycobacteriaceae</taxon>
        <taxon>Mycolicibacterium</taxon>
    </lineage>
</organism>
<geneLocation type="plasmid" evidence="3">
    <name>pjcm18538 dna</name>
</geneLocation>
<evidence type="ECO:0000313" key="3">
    <source>
        <dbReference type="Proteomes" id="UP000467428"/>
    </source>
</evidence>
<protein>
    <submittedName>
        <fullName evidence="2">Uncharacterized protein</fullName>
    </submittedName>
</protein>
<feature type="compositionally biased region" description="Polar residues" evidence="1">
    <location>
        <begin position="1"/>
        <end position="13"/>
    </location>
</feature>
<dbReference type="EMBL" id="AP022593">
    <property type="protein sequence ID" value="BBY52699.1"/>
    <property type="molecule type" value="Genomic_DNA"/>
</dbReference>
<proteinExistence type="predicted"/>
<evidence type="ECO:0000256" key="1">
    <source>
        <dbReference type="SAM" id="MobiDB-lite"/>
    </source>
</evidence>
<keyword evidence="3" id="KW-1185">Reference proteome</keyword>
<name>A0A7I7S8Q8_9MYCO</name>
<accession>A0A7I7S8Q8</accession>
<feature type="region of interest" description="Disordered" evidence="1">
    <location>
        <begin position="1"/>
        <end position="21"/>
    </location>
</feature>
<reference evidence="2 3" key="1">
    <citation type="journal article" date="2019" name="Emerg. Microbes Infect.">
        <title>Comprehensive subspecies identification of 175 nontuberculous mycobacteria species based on 7547 genomic profiles.</title>
        <authorList>
            <person name="Matsumoto Y."/>
            <person name="Kinjo T."/>
            <person name="Motooka D."/>
            <person name="Nabeya D."/>
            <person name="Jung N."/>
            <person name="Uechi K."/>
            <person name="Horii T."/>
            <person name="Iida T."/>
            <person name="Fujita J."/>
            <person name="Nakamura S."/>
        </authorList>
    </citation>
    <scope>NUCLEOTIDE SEQUENCE [LARGE SCALE GENOMIC DNA]</scope>
    <source>
        <strain evidence="2 3">JCM 18538</strain>
    </source>
</reference>
<dbReference type="AlphaFoldDB" id="A0A7I7S8Q8"/>
<gene>
    <name evidence="2" type="ORF">MARA_61670</name>
</gene>